<feature type="domain" description="Palmitoyltransferase DHHC" evidence="13">
    <location>
        <begin position="454"/>
        <end position="580"/>
    </location>
</feature>
<evidence type="ECO:0000256" key="8">
    <source>
        <dbReference type="ARBA" id="ARBA00023315"/>
    </source>
</evidence>
<dbReference type="OrthoDB" id="9909019at2759"/>
<evidence type="ECO:0000256" key="11">
    <source>
        <dbReference type="RuleBase" id="RU079119"/>
    </source>
</evidence>
<evidence type="ECO:0000256" key="1">
    <source>
        <dbReference type="ARBA" id="ARBA00004127"/>
    </source>
</evidence>
<evidence type="ECO:0000256" key="4">
    <source>
        <dbReference type="ARBA" id="ARBA00022989"/>
    </source>
</evidence>
<evidence type="ECO:0000256" key="3">
    <source>
        <dbReference type="ARBA" id="ARBA00022692"/>
    </source>
</evidence>
<dbReference type="EMBL" id="VNKQ01000006">
    <property type="protein sequence ID" value="KAG0650079.1"/>
    <property type="molecule type" value="Genomic_DNA"/>
</dbReference>
<dbReference type="PROSITE" id="PS50216">
    <property type="entry name" value="DHHC"/>
    <property type="match status" value="1"/>
</dbReference>
<dbReference type="Proteomes" id="UP000785200">
    <property type="component" value="Unassembled WGS sequence"/>
</dbReference>
<evidence type="ECO:0000256" key="12">
    <source>
        <dbReference type="SAM" id="MobiDB-lite"/>
    </source>
</evidence>
<feature type="compositionally biased region" description="Polar residues" evidence="12">
    <location>
        <begin position="102"/>
        <end position="149"/>
    </location>
</feature>
<feature type="region of interest" description="Disordered" evidence="12">
    <location>
        <begin position="1"/>
        <end position="330"/>
    </location>
</feature>
<evidence type="ECO:0000256" key="7">
    <source>
        <dbReference type="ARBA" id="ARBA00023288"/>
    </source>
</evidence>
<dbReference type="GO" id="GO:0005783">
    <property type="term" value="C:endoplasmic reticulum"/>
    <property type="evidence" value="ECO:0007669"/>
    <property type="project" value="TreeGrafter"/>
</dbReference>
<feature type="transmembrane region" description="Helical" evidence="11">
    <location>
        <begin position="354"/>
        <end position="378"/>
    </location>
</feature>
<feature type="compositionally biased region" description="Polar residues" evidence="12">
    <location>
        <begin position="53"/>
        <end position="88"/>
    </location>
</feature>
<feature type="region of interest" description="Disordered" evidence="12">
    <location>
        <begin position="655"/>
        <end position="676"/>
    </location>
</feature>
<keyword evidence="6" id="KW-0564">Palmitate</keyword>
<keyword evidence="4 11" id="KW-1133">Transmembrane helix</keyword>
<dbReference type="EC" id="2.3.1.225" evidence="11"/>
<gene>
    <name evidence="14" type="ORF">D0Z07_3224</name>
</gene>
<dbReference type="PANTHER" id="PTHR22883">
    <property type="entry name" value="ZINC FINGER DHHC DOMAIN CONTAINING PROTEIN"/>
    <property type="match status" value="1"/>
</dbReference>
<keyword evidence="8 11" id="KW-0012">Acyltransferase</keyword>
<keyword evidence="5 11" id="KW-0472">Membrane</keyword>
<evidence type="ECO:0000313" key="15">
    <source>
        <dbReference type="Proteomes" id="UP000785200"/>
    </source>
</evidence>
<keyword evidence="7" id="KW-0449">Lipoprotein</keyword>
<dbReference type="GO" id="GO:0005794">
    <property type="term" value="C:Golgi apparatus"/>
    <property type="evidence" value="ECO:0007669"/>
    <property type="project" value="TreeGrafter"/>
</dbReference>
<keyword evidence="3 11" id="KW-0812">Transmembrane</keyword>
<organism evidence="14 15">
    <name type="scientific">Hyphodiscus hymeniophilus</name>
    <dbReference type="NCBI Taxonomy" id="353542"/>
    <lineage>
        <taxon>Eukaryota</taxon>
        <taxon>Fungi</taxon>
        <taxon>Dikarya</taxon>
        <taxon>Ascomycota</taxon>
        <taxon>Pezizomycotina</taxon>
        <taxon>Leotiomycetes</taxon>
        <taxon>Helotiales</taxon>
        <taxon>Hyphodiscaceae</taxon>
        <taxon>Hyphodiscus</taxon>
    </lineage>
</organism>
<feature type="transmembrane region" description="Helical" evidence="11">
    <location>
        <begin position="544"/>
        <end position="566"/>
    </location>
</feature>
<dbReference type="AlphaFoldDB" id="A0A9P6VLT1"/>
<evidence type="ECO:0000256" key="2">
    <source>
        <dbReference type="ARBA" id="ARBA00022679"/>
    </source>
</evidence>
<dbReference type="Pfam" id="PF01529">
    <property type="entry name" value="DHHC"/>
    <property type="match status" value="1"/>
</dbReference>
<comment type="similarity">
    <text evidence="9">Belongs to the DHHC palmitoyltransferase family. ERF2/ZDHHC9 subfamily.</text>
</comment>
<dbReference type="InterPro" id="IPR039859">
    <property type="entry name" value="PFA4/ZDH16/20/ERF2-like"/>
</dbReference>
<name>A0A9P6VLT1_9HELO</name>
<feature type="transmembrane region" description="Helical" evidence="11">
    <location>
        <begin position="384"/>
        <end position="405"/>
    </location>
</feature>
<comment type="subcellular location">
    <subcellularLocation>
        <location evidence="1">Endomembrane system</location>
        <topology evidence="1">Multi-pass membrane protein</topology>
    </subcellularLocation>
</comment>
<dbReference type="GO" id="GO:0019706">
    <property type="term" value="F:protein-cysteine S-palmitoyltransferase activity"/>
    <property type="evidence" value="ECO:0007669"/>
    <property type="project" value="UniProtKB-EC"/>
</dbReference>
<dbReference type="PANTHER" id="PTHR22883:SF43">
    <property type="entry name" value="PALMITOYLTRANSFERASE APP"/>
    <property type="match status" value="1"/>
</dbReference>
<keyword evidence="15" id="KW-1185">Reference proteome</keyword>
<comment type="catalytic activity">
    <reaction evidence="10 11">
        <text>L-cysteinyl-[protein] + hexadecanoyl-CoA = S-hexadecanoyl-L-cysteinyl-[protein] + CoA</text>
        <dbReference type="Rhea" id="RHEA:36683"/>
        <dbReference type="Rhea" id="RHEA-COMP:10131"/>
        <dbReference type="Rhea" id="RHEA-COMP:11032"/>
        <dbReference type="ChEBI" id="CHEBI:29950"/>
        <dbReference type="ChEBI" id="CHEBI:57287"/>
        <dbReference type="ChEBI" id="CHEBI:57379"/>
        <dbReference type="ChEBI" id="CHEBI:74151"/>
        <dbReference type="EC" id="2.3.1.225"/>
    </reaction>
</comment>
<evidence type="ECO:0000313" key="14">
    <source>
        <dbReference type="EMBL" id="KAG0650079.1"/>
    </source>
</evidence>
<evidence type="ECO:0000256" key="5">
    <source>
        <dbReference type="ARBA" id="ARBA00023136"/>
    </source>
</evidence>
<sequence>MASRDASPNLQHPEGSPIPNPQGSHSEVDDAGSILSSRMTDIASEDGRDDAAGTTTQSASQRRSVQTATGDASRPTTGVTGVSSQPGVWSQAPPSRRGYASPGSTQRGSISASVSGSTVGRPQSSKSRTHVPSLTSNAFFRPMSSQRLQAQRGGSRPPAMAQQGASEDGSVEGGTSVQRQSLVSNQTTKPGPATQDDGDGLPPPSRGTEMTELETVGRITANTSPTQGHHPTASMSDSVRPLQRNTANPKGLSVNIDNNYRNGGGVPTPKKSPISFRSSFLLPTRGDARSNSPNRSREGREKLSSVASSPGLTPVDAAPKESKPQNLGRNHQYFTGNTLFFWGGRLQNTRHRPINLATALFVIIPSILFFVFSASWLWHNISPAIPIVFAYLFYICMSSFIHASVSDPGIIPRNIHPMPPADENEDPLRLAPPMNDWTMIKSATSATAAMEVPTKYCKTCNIWRPPRGHHCRICDNCIETQDHHCVWLNNCVGRRNYRYFFTFVTTTTMLGLYLLGASLAHVLVYMNQQHISFGASISHFRVPFAMVIYGLLGTPYPAALMVYHLFLMGRGETTREYLNSHKFLKKDRHRPFTQGNIFKNFLVVLCRPRPPTYLNFKRKYEDGDQRFGERKGKRTAPLKEEVQGRGVAMEMQNVTQSGSGFQGPSTLRAAEAGASA</sequence>
<evidence type="ECO:0000259" key="13">
    <source>
        <dbReference type="Pfam" id="PF01529"/>
    </source>
</evidence>
<reference evidence="14" key="1">
    <citation type="submission" date="2019-07" db="EMBL/GenBank/DDBJ databases">
        <title>Hyphodiscus hymeniophilus genome sequencing and assembly.</title>
        <authorList>
            <person name="Kramer G."/>
            <person name="Nodwell J."/>
        </authorList>
    </citation>
    <scope>NUCLEOTIDE SEQUENCE</scope>
    <source>
        <strain evidence="14">ATCC 34498</strain>
    </source>
</reference>
<keyword evidence="2 11" id="KW-0808">Transferase</keyword>
<comment type="caution">
    <text evidence="14">The sequence shown here is derived from an EMBL/GenBank/DDBJ whole genome shotgun (WGS) entry which is preliminary data.</text>
</comment>
<feature type="compositionally biased region" description="Polar residues" evidence="12">
    <location>
        <begin position="220"/>
        <end position="248"/>
    </location>
</feature>
<protein>
    <recommendedName>
        <fullName evidence="11">Palmitoyltransferase</fullName>
        <ecNumber evidence="11">2.3.1.225</ecNumber>
    </recommendedName>
</protein>
<evidence type="ECO:0000256" key="10">
    <source>
        <dbReference type="ARBA" id="ARBA00048048"/>
    </source>
</evidence>
<evidence type="ECO:0000256" key="6">
    <source>
        <dbReference type="ARBA" id="ARBA00023139"/>
    </source>
</evidence>
<feature type="transmembrane region" description="Helical" evidence="11">
    <location>
        <begin position="499"/>
        <end position="524"/>
    </location>
</feature>
<dbReference type="InterPro" id="IPR001594">
    <property type="entry name" value="Palmitoyltrfase_DHHC"/>
</dbReference>
<comment type="domain">
    <text evidence="11">The DHHC domain is required for palmitoyltransferase activity.</text>
</comment>
<feature type="compositionally biased region" description="Polar residues" evidence="12">
    <location>
        <begin position="655"/>
        <end position="665"/>
    </location>
</feature>
<feature type="compositionally biased region" description="Polar residues" evidence="12">
    <location>
        <begin position="173"/>
        <end position="189"/>
    </location>
</feature>
<evidence type="ECO:0000256" key="9">
    <source>
        <dbReference type="ARBA" id="ARBA00023463"/>
    </source>
</evidence>
<accession>A0A9P6VLT1</accession>
<proteinExistence type="inferred from homology"/>
<dbReference type="GO" id="GO:0006612">
    <property type="term" value="P:protein targeting to membrane"/>
    <property type="evidence" value="ECO:0007669"/>
    <property type="project" value="TreeGrafter"/>
</dbReference>
<feature type="compositionally biased region" description="Polar residues" evidence="12">
    <location>
        <begin position="1"/>
        <end position="10"/>
    </location>
</feature>